<dbReference type="Proteomes" id="UP001162501">
    <property type="component" value="Chromosome 4"/>
</dbReference>
<name>A0ACB0F988_RANTA</name>
<dbReference type="EMBL" id="OX596088">
    <property type="protein sequence ID" value="CAI9709436.1"/>
    <property type="molecule type" value="Genomic_DNA"/>
</dbReference>
<evidence type="ECO:0000313" key="2">
    <source>
        <dbReference type="Proteomes" id="UP001162501"/>
    </source>
</evidence>
<proteinExistence type="predicted"/>
<protein>
    <submittedName>
        <fullName evidence="1">Uncharacterized protein</fullName>
    </submittedName>
</protein>
<organism evidence="1 2">
    <name type="scientific">Rangifer tarandus platyrhynchus</name>
    <name type="common">Svalbard reindeer</name>
    <dbReference type="NCBI Taxonomy" id="3082113"/>
    <lineage>
        <taxon>Eukaryota</taxon>
        <taxon>Metazoa</taxon>
        <taxon>Chordata</taxon>
        <taxon>Craniata</taxon>
        <taxon>Vertebrata</taxon>
        <taxon>Euteleostomi</taxon>
        <taxon>Mammalia</taxon>
        <taxon>Eutheria</taxon>
        <taxon>Laurasiatheria</taxon>
        <taxon>Artiodactyla</taxon>
        <taxon>Ruminantia</taxon>
        <taxon>Pecora</taxon>
        <taxon>Cervidae</taxon>
        <taxon>Odocoileinae</taxon>
        <taxon>Rangifer</taxon>
    </lineage>
</organism>
<accession>A0ACB0F988</accession>
<gene>
    <name evidence="1" type="ORF">MRATA1EN3_LOCUS20649</name>
</gene>
<sequence length="536" mass="56321">MTGTSFLWDACGQPCWRGDRPLNWDVEHTVEEGSLVLQQLCRSTCGALDTLAGGRSVVLRQLGHSGTHSWVPPSETGCPLCQPLSPASCQLALALRTQEALGKRTTRQDPHAHCLVALLPGAPGTWLLHEPQVGMKGKPPEKRSASPPGTSEGCAPVSASPALRLQPQQGWSGSEMCVCGGTMPSLRGLEVTQRHEEAAQSLSQSLLEALLPKPTVCEGRACKRLVKGGQGSNGIQLGPHKEAETSLASASGERSRLERPPPDTQAMGTLTSDLYPAVSSQHLLSKQPSCDIWLRKPRTPGSSKSRGPAGLQGRPRGRAEKSALSPTPCHIALTRGTLVSRPPQSQKRCQFLDWHPGQPWLQVITKVKPQVVRALQTEKPRPPPAAHIGRGRGDFSASPGLRSSSCPSSEEQRAGLNELGHSEGCGCWSKSGSSSVTPRQKQEAATGACGHGGWTLPQATHAHGSVPTVPALQVEGGAQDRALGATSLGKPPGPSCWQGGDLIPCSLSGASISWFREGVFGAPWAAAPGPRSAAAP</sequence>
<evidence type="ECO:0000313" key="1">
    <source>
        <dbReference type="EMBL" id="CAI9709436.1"/>
    </source>
</evidence>
<reference evidence="1" key="1">
    <citation type="submission" date="2023-05" db="EMBL/GenBank/DDBJ databases">
        <authorList>
            <consortium name="ELIXIR-Norway"/>
        </authorList>
    </citation>
    <scope>NUCLEOTIDE SEQUENCE</scope>
</reference>